<dbReference type="GO" id="GO:0005796">
    <property type="term" value="C:Golgi lumen"/>
    <property type="evidence" value="ECO:0007669"/>
    <property type="project" value="TreeGrafter"/>
</dbReference>
<dbReference type="SUPFAM" id="SSF52833">
    <property type="entry name" value="Thioredoxin-like"/>
    <property type="match status" value="1"/>
</dbReference>
<gene>
    <name evidence="5" type="ORF">EJ05DRAFT_479435</name>
</gene>
<dbReference type="InterPro" id="IPR036249">
    <property type="entry name" value="Thioredoxin-like_sf"/>
</dbReference>
<keyword evidence="6" id="KW-1185">Reference proteome</keyword>
<dbReference type="GO" id="GO:0005801">
    <property type="term" value="C:cis-Golgi network"/>
    <property type="evidence" value="ECO:0007669"/>
    <property type="project" value="UniProtKB-ARBA"/>
</dbReference>
<dbReference type="Proteomes" id="UP000799437">
    <property type="component" value="Unassembled WGS sequence"/>
</dbReference>
<dbReference type="InterPro" id="IPR011899">
    <property type="entry name" value="Glutaredoxin_euk/vir"/>
</dbReference>
<dbReference type="CDD" id="cd03419">
    <property type="entry name" value="GRX_GRXh_1_2_like"/>
    <property type="match status" value="1"/>
</dbReference>
<feature type="chain" id="PRO_5025353587" evidence="3">
    <location>
        <begin position="28"/>
        <end position="281"/>
    </location>
</feature>
<feature type="domain" description="Glutaredoxin" evidence="4">
    <location>
        <begin position="167"/>
        <end position="230"/>
    </location>
</feature>
<comment type="similarity">
    <text evidence="1">Belongs to the glutaredoxin family. Monothiol subfamily.</text>
</comment>
<dbReference type="GeneID" id="54485724"/>
<evidence type="ECO:0000259" key="4">
    <source>
        <dbReference type="Pfam" id="PF00462"/>
    </source>
</evidence>
<dbReference type="InterPro" id="IPR002109">
    <property type="entry name" value="Glutaredoxin"/>
</dbReference>
<dbReference type="OrthoDB" id="423313at2759"/>
<evidence type="ECO:0000313" key="6">
    <source>
        <dbReference type="Proteomes" id="UP000799437"/>
    </source>
</evidence>
<dbReference type="Pfam" id="PF00462">
    <property type="entry name" value="Glutaredoxin"/>
    <property type="match status" value="1"/>
</dbReference>
<dbReference type="GO" id="GO:0034599">
    <property type="term" value="P:cellular response to oxidative stress"/>
    <property type="evidence" value="ECO:0007669"/>
    <property type="project" value="TreeGrafter"/>
</dbReference>
<accession>A0A6A6VUU7</accession>
<dbReference type="NCBIfam" id="TIGR02180">
    <property type="entry name" value="GRX_euk"/>
    <property type="match status" value="1"/>
</dbReference>
<evidence type="ECO:0000313" key="5">
    <source>
        <dbReference type="EMBL" id="KAF2754458.1"/>
    </source>
</evidence>
<dbReference type="PRINTS" id="PR00160">
    <property type="entry name" value="GLUTAREDOXIN"/>
</dbReference>
<feature type="compositionally biased region" description="Basic and acidic residues" evidence="2">
    <location>
        <begin position="138"/>
        <end position="149"/>
    </location>
</feature>
<name>A0A6A6VUU7_9PEZI</name>
<organism evidence="5 6">
    <name type="scientific">Pseudovirgaria hyperparasitica</name>
    <dbReference type="NCBI Taxonomy" id="470096"/>
    <lineage>
        <taxon>Eukaryota</taxon>
        <taxon>Fungi</taxon>
        <taxon>Dikarya</taxon>
        <taxon>Ascomycota</taxon>
        <taxon>Pezizomycotina</taxon>
        <taxon>Dothideomycetes</taxon>
        <taxon>Dothideomycetes incertae sedis</taxon>
        <taxon>Acrospermales</taxon>
        <taxon>Acrospermaceae</taxon>
        <taxon>Pseudovirgaria</taxon>
    </lineage>
</organism>
<dbReference type="PANTHER" id="PTHR45694">
    <property type="entry name" value="GLUTAREDOXIN 2"/>
    <property type="match status" value="1"/>
</dbReference>
<dbReference type="GO" id="GO:0000324">
    <property type="term" value="C:fungal-type vacuole"/>
    <property type="evidence" value="ECO:0007669"/>
    <property type="project" value="TreeGrafter"/>
</dbReference>
<sequence length="281" mass="31045">MPSQRRVKVFGLLIVLAILTTIYWASAAQQTKSSKFYTNTVAALEEKKQAEIAAKVKAENDATAARKEDIGIRLKAAEEKAKKSADEKGHRISQQVMASNEEKKDAVDEKSVAGRVKYKDEKEKDTPGVARVGGNTENMEKLDKESKSEEDQEVEMELNSILKRSPIIIFSKSYCPYSKTAKHILLDLYKITPPPHVVELDQHELGPGLQDALAKMTNRKTVPNILINGLSIGGGDDIKTLHQDGKIIDTITTTGGKRIIEVKQVEEPASKDGLRKRHSGT</sequence>
<dbReference type="GO" id="GO:0004362">
    <property type="term" value="F:glutathione-disulfide reductase (NADPH) activity"/>
    <property type="evidence" value="ECO:0007669"/>
    <property type="project" value="UniProtKB-ARBA"/>
</dbReference>
<dbReference type="EMBL" id="ML996580">
    <property type="protein sequence ID" value="KAF2754458.1"/>
    <property type="molecule type" value="Genomic_DNA"/>
</dbReference>
<keyword evidence="3" id="KW-0732">Signal</keyword>
<protein>
    <submittedName>
        <fullName evidence="5">Glutaredoxin</fullName>
    </submittedName>
</protein>
<dbReference type="AlphaFoldDB" id="A0A6A6VUU7"/>
<evidence type="ECO:0000256" key="3">
    <source>
        <dbReference type="SAM" id="SignalP"/>
    </source>
</evidence>
<dbReference type="Gene3D" id="3.40.30.10">
    <property type="entry name" value="Glutaredoxin"/>
    <property type="match status" value="1"/>
</dbReference>
<evidence type="ECO:0000256" key="1">
    <source>
        <dbReference type="ARBA" id="ARBA00009630"/>
    </source>
</evidence>
<dbReference type="InterPro" id="IPR014025">
    <property type="entry name" value="Glutaredoxin_subgr"/>
</dbReference>
<evidence type="ECO:0000256" key="2">
    <source>
        <dbReference type="SAM" id="MobiDB-lite"/>
    </source>
</evidence>
<dbReference type="FunFam" id="3.40.30.10:FF:000093">
    <property type="entry name" value="Glutaredoxin 2"/>
    <property type="match status" value="1"/>
</dbReference>
<proteinExistence type="inferred from homology"/>
<feature type="compositionally biased region" description="Basic and acidic residues" evidence="2">
    <location>
        <begin position="79"/>
        <end position="90"/>
    </location>
</feature>
<dbReference type="PANTHER" id="PTHR45694:SF5">
    <property type="entry name" value="GLUTAREDOXIN 2"/>
    <property type="match status" value="1"/>
</dbReference>
<feature type="region of interest" description="Disordered" evidence="2">
    <location>
        <begin position="79"/>
        <end position="151"/>
    </location>
</feature>
<dbReference type="RefSeq" id="XP_033596909.1">
    <property type="nucleotide sequence ID" value="XM_033744670.1"/>
</dbReference>
<feature type="signal peptide" evidence="3">
    <location>
        <begin position="1"/>
        <end position="27"/>
    </location>
</feature>
<reference evidence="5" key="1">
    <citation type="journal article" date="2020" name="Stud. Mycol.">
        <title>101 Dothideomycetes genomes: a test case for predicting lifestyles and emergence of pathogens.</title>
        <authorList>
            <person name="Haridas S."/>
            <person name="Albert R."/>
            <person name="Binder M."/>
            <person name="Bloem J."/>
            <person name="Labutti K."/>
            <person name="Salamov A."/>
            <person name="Andreopoulos B."/>
            <person name="Baker S."/>
            <person name="Barry K."/>
            <person name="Bills G."/>
            <person name="Bluhm B."/>
            <person name="Cannon C."/>
            <person name="Castanera R."/>
            <person name="Culley D."/>
            <person name="Daum C."/>
            <person name="Ezra D."/>
            <person name="Gonzalez J."/>
            <person name="Henrissat B."/>
            <person name="Kuo A."/>
            <person name="Liang C."/>
            <person name="Lipzen A."/>
            <person name="Lutzoni F."/>
            <person name="Magnuson J."/>
            <person name="Mondo S."/>
            <person name="Nolan M."/>
            <person name="Ohm R."/>
            <person name="Pangilinan J."/>
            <person name="Park H.-J."/>
            <person name="Ramirez L."/>
            <person name="Alfaro M."/>
            <person name="Sun H."/>
            <person name="Tritt A."/>
            <person name="Yoshinaga Y."/>
            <person name="Zwiers L.-H."/>
            <person name="Turgeon B."/>
            <person name="Goodwin S."/>
            <person name="Spatafora J."/>
            <person name="Crous P."/>
            <person name="Grigoriev I."/>
        </authorList>
    </citation>
    <scope>NUCLEOTIDE SEQUENCE</scope>
    <source>
        <strain evidence="5">CBS 121739</strain>
    </source>
</reference>
<feature type="compositionally biased region" description="Basic and acidic residues" evidence="2">
    <location>
        <begin position="100"/>
        <end position="126"/>
    </location>
</feature>
<dbReference type="PROSITE" id="PS51354">
    <property type="entry name" value="GLUTAREDOXIN_2"/>
    <property type="match status" value="1"/>
</dbReference>